<proteinExistence type="inferred from homology"/>
<name>A0A1N6EH69_9BACT</name>
<dbReference type="SUPFAM" id="SSF46458">
    <property type="entry name" value="Globin-like"/>
    <property type="match status" value="1"/>
</dbReference>
<dbReference type="PROSITE" id="PS51085">
    <property type="entry name" value="2FE2S_FER_2"/>
    <property type="match status" value="1"/>
</dbReference>
<feature type="domain" description="2Fe-2S ferredoxin-type" evidence="7">
    <location>
        <begin position="3"/>
        <end position="98"/>
    </location>
</feature>
<dbReference type="GO" id="GO:0020037">
    <property type="term" value="F:heme binding"/>
    <property type="evidence" value="ECO:0007669"/>
    <property type="project" value="InterPro"/>
</dbReference>
<gene>
    <name evidence="8" type="ORF">SAMN05444394_2154</name>
</gene>
<dbReference type="PROSITE" id="PS01033">
    <property type="entry name" value="GLOBIN"/>
    <property type="match status" value="1"/>
</dbReference>
<feature type="domain" description="Globin" evidence="5">
    <location>
        <begin position="303"/>
        <end position="438"/>
    </location>
</feature>
<dbReference type="OrthoDB" id="9768499at2"/>
<dbReference type="Pfam" id="PF00042">
    <property type="entry name" value="Globin"/>
    <property type="match status" value="1"/>
</dbReference>
<dbReference type="Gene3D" id="3.30.70.1230">
    <property type="entry name" value="Nucleotide cyclase"/>
    <property type="match status" value="1"/>
</dbReference>
<evidence type="ECO:0000256" key="2">
    <source>
        <dbReference type="ARBA" id="ARBA00022475"/>
    </source>
</evidence>
<dbReference type="PANTHER" id="PTHR43081">
    <property type="entry name" value="ADENYLATE CYCLASE, TERMINAL-DIFFERENTIATION SPECIFIC-RELATED"/>
    <property type="match status" value="1"/>
</dbReference>
<dbReference type="CDD" id="cd07302">
    <property type="entry name" value="CHD"/>
    <property type="match status" value="1"/>
</dbReference>
<dbReference type="STRING" id="226505.SAMN05444394_2154"/>
<dbReference type="SUPFAM" id="SSF54292">
    <property type="entry name" value="2Fe-2S ferredoxin-like"/>
    <property type="match status" value="1"/>
</dbReference>
<keyword evidence="4" id="KW-0813">Transport</keyword>
<dbReference type="GO" id="GO:0005886">
    <property type="term" value="C:plasma membrane"/>
    <property type="evidence" value="ECO:0007669"/>
    <property type="project" value="UniProtKB-SubCell"/>
</dbReference>
<feature type="domain" description="Guanylate cyclase" evidence="6">
    <location>
        <begin position="121"/>
        <end position="254"/>
    </location>
</feature>
<organism evidence="8 9">
    <name type="scientific">Algoriphagus halophilus</name>
    <dbReference type="NCBI Taxonomy" id="226505"/>
    <lineage>
        <taxon>Bacteria</taxon>
        <taxon>Pseudomonadati</taxon>
        <taxon>Bacteroidota</taxon>
        <taxon>Cytophagia</taxon>
        <taxon>Cytophagales</taxon>
        <taxon>Cyclobacteriaceae</taxon>
        <taxon>Algoriphagus</taxon>
    </lineage>
</organism>
<dbReference type="GO" id="GO:0005344">
    <property type="term" value="F:oxygen carrier activity"/>
    <property type="evidence" value="ECO:0007669"/>
    <property type="project" value="UniProtKB-KW"/>
</dbReference>
<dbReference type="RefSeq" id="WP_074224812.1">
    <property type="nucleotide sequence ID" value="NZ_FSRC01000001.1"/>
</dbReference>
<comment type="similarity">
    <text evidence="4">Belongs to the globin family.</text>
</comment>
<keyword evidence="9" id="KW-1185">Reference proteome</keyword>
<dbReference type="EMBL" id="FSRC01000001">
    <property type="protein sequence ID" value="SIN82385.1"/>
    <property type="molecule type" value="Genomic_DNA"/>
</dbReference>
<keyword evidence="3" id="KW-0472">Membrane</keyword>
<keyword evidence="2" id="KW-1003">Cell membrane</keyword>
<dbReference type="PROSITE" id="PS50125">
    <property type="entry name" value="GUANYLATE_CYCLASE_2"/>
    <property type="match status" value="1"/>
</dbReference>
<dbReference type="GO" id="GO:0019825">
    <property type="term" value="F:oxygen binding"/>
    <property type="evidence" value="ECO:0007669"/>
    <property type="project" value="InterPro"/>
</dbReference>
<dbReference type="GO" id="GO:0006171">
    <property type="term" value="P:cAMP biosynthetic process"/>
    <property type="evidence" value="ECO:0007669"/>
    <property type="project" value="TreeGrafter"/>
</dbReference>
<dbReference type="InterPro" id="IPR001041">
    <property type="entry name" value="2Fe-2S_ferredoxin-type"/>
</dbReference>
<dbReference type="AlphaFoldDB" id="A0A1N6EH69"/>
<dbReference type="Proteomes" id="UP000185221">
    <property type="component" value="Unassembled WGS sequence"/>
</dbReference>
<comment type="subcellular location">
    <subcellularLocation>
        <location evidence="1">Cell membrane</location>
        <topology evidence="1">Multi-pass membrane protein</topology>
    </subcellularLocation>
</comment>
<dbReference type="Pfam" id="PF00211">
    <property type="entry name" value="Guanylate_cyc"/>
    <property type="match status" value="1"/>
</dbReference>
<dbReference type="GO" id="GO:0004016">
    <property type="term" value="F:adenylate cyclase activity"/>
    <property type="evidence" value="ECO:0007669"/>
    <property type="project" value="UniProtKB-ARBA"/>
</dbReference>
<dbReference type="SMART" id="SM00044">
    <property type="entry name" value="CYCc"/>
    <property type="match status" value="1"/>
</dbReference>
<dbReference type="Pfam" id="PF00111">
    <property type="entry name" value="Fer2"/>
    <property type="match status" value="1"/>
</dbReference>
<evidence type="ECO:0000313" key="8">
    <source>
        <dbReference type="EMBL" id="SIN82385.1"/>
    </source>
</evidence>
<dbReference type="InterPro" id="IPR050697">
    <property type="entry name" value="Adenylyl/Guanylyl_Cyclase_3/4"/>
</dbReference>
<keyword evidence="4" id="KW-0479">Metal-binding</keyword>
<reference evidence="9" key="1">
    <citation type="submission" date="2016-11" db="EMBL/GenBank/DDBJ databases">
        <authorList>
            <person name="Varghese N."/>
            <person name="Submissions S."/>
        </authorList>
    </citation>
    <scope>NUCLEOTIDE SEQUENCE [LARGE SCALE GENOMIC DNA]</scope>
    <source>
        <strain evidence="9">DSM 15292</strain>
    </source>
</reference>
<dbReference type="CDD" id="cd00207">
    <property type="entry name" value="fer2"/>
    <property type="match status" value="1"/>
</dbReference>
<evidence type="ECO:0000256" key="3">
    <source>
        <dbReference type="ARBA" id="ARBA00023136"/>
    </source>
</evidence>
<keyword evidence="4" id="KW-0349">Heme</keyword>
<evidence type="ECO:0000256" key="1">
    <source>
        <dbReference type="ARBA" id="ARBA00004651"/>
    </source>
</evidence>
<dbReference type="GO" id="GO:0051536">
    <property type="term" value="F:iron-sulfur cluster binding"/>
    <property type="evidence" value="ECO:0007669"/>
    <property type="project" value="InterPro"/>
</dbReference>
<dbReference type="GO" id="GO:0035556">
    <property type="term" value="P:intracellular signal transduction"/>
    <property type="evidence" value="ECO:0007669"/>
    <property type="project" value="InterPro"/>
</dbReference>
<dbReference type="Gene3D" id="1.10.490.10">
    <property type="entry name" value="Globins"/>
    <property type="match status" value="1"/>
</dbReference>
<keyword evidence="4" id="KW-0408">Iron</keyword>
<evidence type="ECO:0000313" key="9">
    <source>
        <dbReference type="Proteomes" id="UP000185221"/>
    </source>
</evidence>
<evidence type="ECO:0000259" key="7">
    <source>
        <dbReference type="PROSITE" id="PS51085"/>
    </source>
</evidence>
<dbReference type="PANTHER" id="PTHR43081:SF17">
    <property type="entry name" value="BLL5647 PROTEIN"/>
    <property type="match status" value="1"/>
</dbReference>
<keyword evidence="4" id="KW-0561">Oxygen transport</keyword>
<dbReference type="InterPro" id="IPR036010">
    <property type="entry name" value="2Fe-2S_ferredoxin-like_sf"/>
</dbReference>
<protein>
    <submittedName>
        <fullName evidence="8">Adenylate cyclase, class 3</fullName>
    </submittedName>
</protein>
<dbReference type="InterPro" id="IPR012675">
    <property type="entry name" value="Beta-grasp_dom_sf"/>
</dbReference>
<dbReference type="InterPro" id="IPR012292">
    <property type="entry name" value="Globin/Proto"/>
</dbReference>
<evidence type="ECO:0000259" key="5">
    <source>
        <dbReference type="PROSITE" id="PS01033"/>
    </source>
</evidence>
<dbReference type="InterPro" id="IPR009050">
    <property type="entry name" value="Globin-like_sf"/>
</dbReference>
<dbReference type="SUPFAM" id="SSF55073">
    <property type="entry name" value="Nucleotide cyclase"/>
    <property type="match status" value="1"/>
</dbReference>
<dbReference type="InterPro" id="IPR029787">
    <property type="entry name" value="Nucleotide_cyclase"/>
</dbReference>
<evidence type="ECO:0000259" key="6">
    <source>
        <dbReference type="PROSITE" id="PS50125"/>
    </source>
</evidence>
<sequence>MSFKITYSSINRQVEFEGQSQTILDLSIANRIPHMHECGGHGICTTCRVRVLHGMENLSPKTDSEKINGHSRKWDPTVRLACQARPKGDVIVQRLIWSSGEVNNLQKELVPQGKAEERPIAILFCDLRNYTNLSSENLNYDIAYLLNKFYTALGEPILMNNGIIYQYVGDEIVGVFGTNGGSAQKNCEDAIRAALGMQYALESLNKTELKDFGIKLKSGIGINFGTAYIGLLGHPTFKQFSVIGDPVNVASRIQNETKSTGTKILISDSVFQNIESGSLIIGQEFNNKVRGKDDPIKILELLGFKELNLQLELQCSMNFLLEDEDRFAEIFYQKVFDIAPEVRALFRNNMTEQGRLLTHMLGGIIHSLSRPDQLQNGLKTLGRNHVSYGVKVEYYPVVKQAMMETIEEILGDNKTTKTINAWNSALDYVIENMQKHAYPKAETVSS</sequence>
<evidence type="ECO:0000256" key="4">
    <source>
        <dbReference type="RuleBase" id="RU000356"/>
    </source>
</evidence>
<accession>A0A1N6EH69</accession>
<dbReference type="Gene3D" id="3.10.20.30">
    <property type="match status" value="1"/>
</dbReference>
<dbReference type="InterPro" id="IPR001054">
    <property type="entry name" value="A/G_cyclase"/>
</dbReference>
<dbReference type="InterPro" id="IPR000971">
    <property type="entry name" value="Globin"/>
</dbReference>